<name>A0A803RBE5_CANSA</name>
<protein>
    <submittedName>
        <fullName evidence="1">Uncharacterized protein</fullName>
    </submittedName>
</protein>
<keyword evidence="2" id="KW-1185">Reference proteome</keyword>
<reference evidence="1" key="2">
    <citation type="submission" date="2021-03" db="UniProtKB">
        <authorList>
            <consortium name="EnsemblPlants"/>
        </authorList>
    </citation>
    <scope>IDENTIFICATION</scope>
</reference>
<dbReference type="EnsemblPlants" id="novel_model_739_5bd9a17a">
    <property type="protein sequence ID" value="cds.novel_model_739_5bd9a17a"/>
    <property type="gene ID" value="novel_gene_409_5bd9a17a"/>
</dbReference>
<sequence length="60" mass="7417">MWVIWLERNNRIFEGIEASVEDLWEKVRFWTAVWVYKTKSFEQFSFLDLSSNWRLLCNVV</sequence>
<evidence type="ECO:0000313" key="2">
    <source>
        <dbReference type="Proteomes" id="UP000596661"/>
    </source>
</evidence>
<evidence type="ECO:0000313" key="1">
    <source>
        <dbReference type="EnsemblPlants" id="cds.novel_model_739_5bd9a17a"/>
    </source>
</evidence>
<accession>A0A803RBE5</accession>
<dbReference type="Gramene" id="novel_model_739_5bd9a17a">
    <property type="protein sequence ID" value="cds.novel_model_739_5bd9a17a"/>
    <property type="gene ID" value="novel_gene_409_5bd9a17a"/>
</dbReference>
<dbReference type="EMBL" id="UZAU01000140">
    <property type="status" value="NOT_ANNOTATED_CDS"/>
    <property type="molecule type" value="Genomic_DNA"/>
</dbReference>
<proteinExistence type="predicted"/>
<dbReference type="AlphaFoldDB" id="A0A803RBE5"/>
<dbReference type="Proteomes" id="UP000596661">
    <property type="component" value="Chromosome 2"/>
</dbReference>
<reference evidence="1" key="1">
    <citation type="submission" date="2018-11" db="EMBL/GenBank/DDBJ databases">
        <authorList>
            <person name="Grassa J C."/>
        </authorList>
    </citation>
    <scope>NUCLEOTIDE SEQUENCE [LARGE SCALE GENOMIC DNA]</scope>
</reference>
<organism evidence="1 2">
    <name type="scientific">Cannabis sativa</name>
    <name type="common">Hemp</name>
    <name type="synonym">Marijuana</name>
    <dbReference type="NCBI Taxonomy" id="3483"/>
    <lineage>
        <taxon>Eukaryota</taxon>
        <taxon>Viridiplantae</taxon>
        <taxon>Streptophyta</taxon>
        <taxon>Embryophyta</taxon>
        <taxon>Tracheophyta</taxon>
        <taxon>Spermatophyta</taxon>
        <taxon>Magnoliopsida</taxon>
        <taxon>eudicotyledons</taxon>
        <taxon>Gunneridae</taxon>
        <taxon>Pentapetalae</taxon>
        <taxon>rosids</taxon>
        <taxon>fabids</taxon>
        <taxon>Rosales</taxon>
        <taxon>Cannabaceae</taxon>
        <taxon>Cannabis</taxon>
    </lineage>
</organism>